<dbReference type="Gene3D" id="2.20.25.90">
    <property type="entry name" value="ADC-like domains"/>
    <property type="match status" value="1"/>
</dbReference>
<proteinExistence type="predicted"/>
<organism evidence="7">
    <name type="scientific">freshwater metagenome</name>
    <dbReference type="NCBI Taxonomy" id="449393"/>
    <lineage>
        <taxon>unclassified sequences</taxon>
        <taxon>metagenomes</taxon>
        <taxon>ecological metagenomes</taxon>
    </lineage>
</organism>
<dbReference type="SUPFAM" id="SSF50692">
    <property type="entry name" value="ADC-like"/>
    <property type="match status" value="1"/>
</dbReference>
<evidence type="ECO:0000259" key="6">
    <source>
        <dbReference type="PROSITE" id="PS51669"/>
    </source>
</evidence>
<accession>A0A6J7P6Z7</accession>
<dbReference type="SUPFAM" id="SSF54862">
    <property type="entry name" value="4Fe-4S ferredoxins"/>
    <property type="match status" value="1"/>
</dbReference>
<dbReference type="InterPro" id="IPR000283">
    <property type="entry name" value="NADH_UbQ_OxRdtase_75kDa_su_CS"/>
</dbReference>
<evidence type="ECO:0000256" key="1">
    <source>
        <dbReference type="ARBA" id="ARBA00022485"/>
    </source>
</evidence>
<protein>
    <submittedName>
        <fullName evidence="7">Unannotated protein</fullName>
    </submittedName>
</protein>
<dbReference type="GO" id="GO:0051539">
    <property type="term" value="F:4 iron, 4 sulfur cluster binding"/>
    <property type="evidence" value="ECO:0007669"/>
    <property type="project" value="UniProtKB-KW"/>
</dbReference>
<dbReference type="GO" id="GO:0042773">
    <property type="term" value="P:ATP synthesis coupled electron transport"/>
    <property type="evidence" value="ECO:0007669"/>
    <property type="project" value="InterPro"/>
</dbReference>
<sequence>MLLDRERCVSCARCTRFAEQVAGDPLIELFERGGKQQVGISDDQPFDSYFSGNTVQICPVGALTSSQYRFRSRPFDLVSTPTVCEHCASGCSQRTDSRRSTVMRRLAWDEPEVNEEWNCDKGRFAFAHASSRVVQSPQVRGADGIMHPASWPEAAARIAEGLAAAGSSVGVLPGGRLTLEDAFAYSRFARAVLGTDDIDFRARPQSSEEAAFLSSAVAGAGLGVTYSDLEQAPFVLLAGLDPEDESPIVFLRLRKAARKRSLAVASIAAWASPGLEKMFGTLLPTLPGSEGEVLAALGSGATSLGAEFQRAAALLREPGAVILVGERLASVEGGLSAALALASSTGARLAWIPRRAGERGAVEAGLLPGLLPGGRSLSDASARAEVASAWGVSADELPAAQGRDLNAIIAAATAGELAALVVGGIDPLDHEAPAALLTALESVGFLVSIDPQPTIVSEIADVWIPLSTVTSKSGTFVNWEGRNRQFGQVFRDALVMTDARILAMVADELDRPMGRTDTGSLRAGLAALPAVSSPQHQAPAVAPRASTAYSHEVVVATWRHLLDEGTMQSGDDDLAATARTAVARLSARTAQAAGVAVDGVVVVMANGGELTLPIEITDMPDGVVWLPTNSRGSTLRRSLGIDHGACATLRPGASS</sequence>
<reference evidence="7" key="1">
    <citation type="submission" date="2020-05" db="EMBL/GenBank/DDBJ databases">
        <authorList>
            <person name="Chiriac C."/>
            <person name="Salcher M."/>
            <person name="Ghai R."/>
            <person name="Kavagutti S V."/>
        </authorList>
    </citation>
    <scope>NUCLEOTIDE SEQUENCE</scope>
</reference>
<dbReference type="PROSITE" id="PS51669">
    <property type="entry name" value="4FE4S_MOW_BIS_MGD"/>
    <property type="match status" value="1"/>
</dbReference>
<gene>
    <name evidence="7" type="ORF">UFOPK3992_00593</name>
</gene>
<dbReference type="GO" id="GO:0016020">
    <property type="term" value="C:membrane"/>
    <property type="evidence" value="ECO:0007669"/>
    <property type="project" value="InterPro"/>
</dbReference>
<keyword evidence="4" id="KW-0411">Iron-sulfur</keyword>
<dbReference type="Pfam" id="PF22117">
    <property type="entry name" value="Fer4_Nqo3"/>
    <property type="match status" value="1"/>
</dbReference>
<dbReference type="InterPro" id="IPR006963">
    <property type="entry name" value="Mopterin_OxRdtase_4Fe-4S_dom"/>
</dbReference>
<dbReference type="InterPro" id="IPR006656">
    <property type="entry name" value="Mopterin_OxRdtase"/>
</dbReference>
<dbReference type="InterPro" id="IPR050123">
    <property type="entry name" value="Prok_molybdopt-oxidoreductase"/>
</dbReference>
<dbReference type="Gene3D" id="3.40.228.10">
    <property type="entry name" value="Dimethylsulfoxide Reductase, domain 2"/>
    <property type="match status" value="1"/>
</dbReference>
<dbReference type="InterPro" id="IPR009010">
    <property type="entry name" value="Asp_de-COase-like_dom_sf"/>
</dbReference>
<feature type="domain" description="4Fe-4S Mo/W bis-MGD-type" evidence="6">
    <location>
        <begin position="77"/>
        <end position="133"/>
    </location>
</feature>
<dbReference type="GO" id="GO:0003954">
    <property type="term" value="F:NADH dehydrogenase activity"/>
    <property type="evidence" value="ECO:0007669"/>
    <property type="project" value="TreeGrafter"/>
</dbReference>
<keyword evidence="2" id="KW-0479">Metal-binding</keyword>
<evidence type="ECO:0000313" key="7">
    <source>
        <dbReference type="EMBL" id="CAB5000285.1"/>
    </source>
</evidence>
<dbReference type="Pfam" id="PF00384">
    <property type="entry name" value="Molybdopterin"/>
    <property type="match status" value="1"/>
</dbReference>
<name>A0A6J7P6Z7_9ZZZZ</name>
<dbReference type="GO" id="GO:0008137">
    <property type="term" value="F:NADH dehydrogenase (ubiquinone) activity"/>
    <property type="evidence" value="ECO:0007669"/>
    <property type="project" value="InterPro"/>
</dbReference>
<dbReference type="GO" id="GO:0046872">
    <property type="term" value="F:metal ion binding"/>
    <property type="evidence" value="ECO:0007669"/>
    <property type="project" value="UniProtKB-KW"/>
</dbReference>
<comment type="cofactor">
    <cofactor evidence="5">
        <name>[2Fe-2S] cluster</name>
        <dbReference type="ChEBI" id="CHEBI:190135"/>
    </cofactor>
</comment>
<dbReference type="PANTHER" id="PTHR43105">
    <property type="entry name" value="RESPIRATORY NITRATE REDUCTASE"/>
    <property type="match status" value="1"/>
</dbReference>
<dbReference type="Pfam" id="PF04879">
    <property type="entry name" value="Molybdop_Fe4S4"/>
    <property type="match status" value="1"/>
</dbReference>
<keyword evidence="3" id="KW-0408">Iron</keyword>
<evidence type="ECO:0000256" key="3">
    <source>
        <dbReference type="ARBA" id="ARBA00023004"/>
    </source>
</evidence>
<dbReference type="EMBL" id="CAFBOZ010000066">
    <property type="protein sequence ID" value="CAB5000285.1"/>
    <property type="molecule type" value="Genomic_DNA"/>
</dbReference>
<dbReference type="AlphaFoldDB" id="A0A6J7P6Z7"/>
<evidence type="ECO:0000256" key="2">
    <source>
        <dbReference type="ARBA" id="ARBA00022723"/>
    </source>
</evidence>
<evidence type="ECO:0000256" key="4">
    <source>
        <dbReference type="ARBA" id="ARBA00023014"/>
    </source>
</evidence>
<dbReference type="InterPro" id="IPR054351">
    <property type="entry name" value="NADH_UbQ_OxRdtase_ferredoxin"/>
</dbReference>
<dbReference type="NCBIfam" id="NF005895">
    <property type="entry name" value="PRK07860.1"/>
    <property type="match status" value="1"/>
</dbReference>
<dbReference type="SMART" id="SM00926">
    <property type="entry name" value="Molybdop_Fe4S4"/>
    <property type="match status" value="1"/>
</dbReference>
<dbReference type="Gene3D" id="3.30.70.20">
    <property type="match status" value="1"/>
</dbReference>
<dbReference type="PROSITE" id="PS00643">
    <property type="entry name" value="COMPLEX1_75K_3"/>
    <property type="match status" value="1"/>
</dbReference>
<dbReference type="SUPFAM" id="SSF53706">
    <property type="entry name" value="Formate dehydrogenase/DMSO reductase, domains 1-3"/>
    <property type="match status" value="1"/>
</dbReference>
<dbReference type="Gene3D" id="3.40.50.740">
    <property type="match status" value="2"/>
</dbReference>
<keyword evidence="1" id="KW-0004">4Fe-4S</keyword>
<dbReference type="PANTHER" id="PTHR43105:SF12">
    <property type="entry name" value="NADH-QUINONE OXIDOREDUCTASE SUBUNIT G"/>
    <property type="match status" value="1"/>
</dbReference>
<evidence type="ECO:0000256" key="5">
    <source>
        <dbReference type="ARBA" id="ARBA00034078"/>
    </source>
</evidence>